<gene>
    <name evidence="2" type="primary">warA</name>
    <name evidence="2" type="ORF">SPIL2461_LOCUS8816</name>
</gene>
<organism evidence="2 3">
    <name type="scientific">Symbiodinium pilosum</name>
    <name type="common">Dinoflagellate</name>
    <dbReference type="NCBI Taxonomy" id="2952"/>
    <lineage>
        <taxon>Eukaryota</taxon>
        <taxon>Sar</taxon>
        <taxon>Alveolata</taxon>
        <taxon>Dinophyceae</taxon>
        <taxon>Suessiales</taxon>
        <taxon>Symbiodiniaceae</taxon>
        <taxon>Symbiodinium</taxon>
    </lineage>
</organism>
<evidence type="ECO:0000313" key="2">
    <source>
        <dbReference type="EMBL" id="CAE7365308.1"/>
    </source>
</evidence>
<evidence type="ECO:0000313" key="3">
    <source>
        <dbReference type="Proteomes" id="UP000649617"/>
    </source>
</evidence>
<dbReference type="SUPFAM" id="SSF48403">
    <property type="entry name" value="Ankyrin repeat"/>
    <property type="match status" value="1"/>
</dbReference>
<dbReference type="Pfam" id="PF00023">
    <property type="entry name" value="Ank"/>
    <property type="match status" value="2"/>
</dbReference>
<name>A0A812PPD0_SYMPI</name>
<dbReference type="AlphaFoldDB" id="A0A812PPD0"/>
<protein>
    <submittedName>
        <fullName evidence="2">WarA protein</fullName>
    </submittedName>
</protein>
<dbReference type="EMBL" id="CAJNIZ010014703">
    <property type="protein sequence ID" value="CAE7365308.1"/>
    <property type="molecule type" value="Genomic_DNA"/>
</dbReference>
<dbReference type="PROSITE" id="PS50088">
    <property type="entry name" value="ANK_REPEAT"/>
    <property type="match status" value="1"/>
</dbReference>
<comment type="caution">
    <text evidence="2">The sequence shown here is derived from an EMBL/GenBank/DDBJ whole genome shotgun (WGS) entry which is preliminary data.</text>
</comment>
<keyword evidence="3" id="KW-1185">Reference proteome</keyword>
<accession>A0A812PPD0</accession>
<sequence length="415" mass="46328">MRGIPKCHQELMQANLLVKHDPSFLTIFVSHQWLGNTHPDQRGYQFRIFQKALRNVLDGKIKLELDATSQFFGHMKTLTAEYRKKLQEAYVWLDWFCVPQTEFETDPAESRMVPCGDVVQAALRPVITSVDQAEFAMPMQWLKSPVHQGTFSLDKDRVAVCNFIQEALDFKLARLSKQKNLDIYRYFAARYTDFLGLPKKRRSVEEFLSYFRFPSMEAAVRQKKGMGAMACAALSGDAGLLRQLAEAGAPMNTKLREISELDVLPDWTPLHLAAVRRDEDAEAVSALLELRADPHYVNKLGHAILGTCESARAVELLVQAGASINQMKPLTMCTPLTLACLRCPEPDVIAKLLQLRADVNLTKGGIGLTPLHSLAIYSHGNPHSLAVAEMLIEARAELNRGAQAGPRCPIILGCC</sequence>
<dbReference type="InterPro" id="IPR036770">
    <property type="entry name" value="Ankyrin_rpt-contain_sf"/>
</dbReference>
<evidence type="ECO:0000256" key="1">
    <source>
        <dbReference type="PROSITE-ProRule" id="PRU00023"/>
    </source>
</evidence>
<dbReference type="SMART" id="SM00248">
    <property type="entry name" value="ANK"/>
    <property type="match status" value="4"/>
</dbReference>
<feature type="repeat" description="ANK" evidence="1">
    <location>
        <begin position="265"/>
        <end position="299"/>
    </location>
</feature>
<proteinExistence type="predicted"/>
<dbReference type="OrthoDB" id="429980at2759"/>
<keyword evidence="1" id="KW-0040">ANK repeat</keyword>
<dbReference type="InterPro" id="IPR002110">
    <property type="entry name" value="Ankyrin_rpt"/>
</dbReference>
<dbReference type="Proteomes" id="UP000649617">
    <property type="component" value="Unassembled WGS sequence"/>
</dbReference>
<dbReference type="Gene3D" id="1.25.40.20">
    <property type="entry name" value="Ankyrin repeat-containing domain"/>
    <property type="match status" value="1"/>
</dbReference>
<dbReference type="PANTHER" id="PTHR46224:SF64">
    <property type="entry name" value="IQ MOTIF AND ANKYRIN REPEAT DOMAIN-CONTAINING PROTEIN 1"/>
    <property type="match status" value="1"/>
</dbReference>
<dbReference type="PANTHER" id="PTHR46224">
    <property type="entry name" value="ANKYRIN REPEAT FAMILY PROTEIN"/>
    <property type="match status" value="1"/>
</dbReference>
<dbReference type="InterPro" id="IPR051616">
    <property type="entry name" value="Cul2-RING_E3_ligase_SR"/>
</dbReference>
<reference evidence="2" key="1">
    <citation type="submission" date="2021-02" db="EMBL/GenBank/DDBJ databases">
        <authorList>
            <person name="Dougan E. K."/>
            <person name="Rhodes N."/>
            <person name="Thang M."/>
            <person name="Chan C."/>
        </authorList>
    </citation>
    <scope>NUCLEOTIDE SEQUENCE</scope>
</reference>